<keyword evidence="6" id="KW-1185">Reference proteome</keyword>
<dbReference type="AlphaFoldDB" id="A0A8A3PEF0"/>
<dbReference type="GO" id="GO:0052689">
    <property type="term" value="F:carboxylic ester hydrolase activity"/>
    <property type="evidence" value="ECO:0007669"/>
    <property type="project" value="UniProtKB-ARBA"/>
</dbReference>
<evidence type="ECO:0008006" key="7">
    <source>
        <dbReference type="Google" id="ProtNLM"/>
    </source>
</evidence>
<dbReference type="Pfam" id="PF01083">
    <property type="entry name" value="Cutinase"/>
    <property type="match status" value="1"/>
</dbReference>
<accession>A0A8A3PEF0</accession>
<dbReference type="Proteomes" id="UP000672032">
    <property type="component" value="Chromosome 4"/>
</dbReference>
<evidence type="ECO:0000256" key="3">
    <source>
        <dbReference type="SAM" id="MobiDB-lite"/>
    </source>
</evidence>
<dbReference type="InterPro" id="IPR000675">
    <property type="entry name" value="Cutinase/axe"/>
</dbReference>
<keyword evidence="2" id="KW-1015">Disulfide bond</keyword>
<dbReference type="PANTHER" id="PTHR33630">
    <property type="entry name" value="CUTINASE RV1984C-RELATED-RELATED"/>
    <property type="match status" value="1"/>
</dbReference>
<feature type="signal peptide" evidence="4">
    <location>
        <begin position="1"/>
        <end position="18"/>
    </location>
</feature>
<feature type="chain" id="PRO_5032448515" description="Cutinase" evidence="4">
    <location>
        <begin position="19"/>
        <end position="483"/>
    </location>
</feature>
<reference evidence="5" key="1">
    <citation type="submission" date="2020-10" db="EMBL/GenBank/DDBJ databases">
        <title>Genome Sequence of Monilinia vaccinii-corymbosi Sheds Light on Mummy Berry Disease Infection of Blueberry and Mating Type.</title>
        <authorList>
            <person name="Yow A.G."/>
            <person name="Zhang Y."/>
            <person name="Bansal K."/>
            <person name="Eacker S.M."/>
            <person name="Sullivan S."/>
            <person name="Liachko I."/>
            <person name="Cubeta M.A."/>
            <person name="Rollins J.A."/>
            <person name="Ashrafi H."/>
        </authorList>
    </citation>
    <scope>NUCLEOTIDE SEQUENCE</scope>
    <source>
        <strain evidence="5">RL-1</strain>
    </source>
</reference>
<evidence type="ECO:0000313" key="6">
    <source>
        <dbReference type="Proteomes" id="UP000672032"/>
    </source>
</evidence>
<protein>
    <recommendedName>
        <fullName evidence="7">Cutinase</fullName>
    </recommendedName>
</protein>
<feature type="compositionally biased region" description="Low complexity" evidence="3">
    <location>
        <begin position="315"/>
        <end position="344"/>
    </location>
</feature>
<name>A0A8A3PEF0_9HELO</name>
<evidence type="ECO:0000256" key="1">
    <source>
        <dbReference type="ARBA" id="ARBA00022801"/>
    </source>
</evidence>
<dbReference type="SMART" id="SM01110">
    <property type="entry name" value="Cutinase"/>
    <property type="match status" value="1"/>
</dbReference>
<evidence type="ECO:0000256" key="2">
    <source>
        <dbReference type="ARBA" id="ARBA00023157"/>
    </source>
</evidence>
<dbReference type="InterPro" id="IPR029058">
    <property type="entry name" value="AB_hydrolase_fold"/>
</dbReference>
<organism evidence="5 6">
    <name type="scientific">Monilinia vaccinii-corymbosi</name>
    <dbReference type="NCBI Taxonomy" id="61207"/>
    <lineage>
        <taxon>Eukaryota</taxon>
        <taxon>Fungi</taxon>
        <taxon>Dikarya</taxon>
        <taxon>Ascomycota</taxon>
        <taxon>Pezizomycotina</taxon>
        <taxon>Leotiomycetes</taxon>
        <taxon>Helotiales</taxon>
        <taxon>Sclerotiniaceae</taxon>
        <taxon>Monilinia</taxon>
    </lineage>
</organism>
<dbReference type="PANTHER" id="PTHR33630:SF9">
    <property type="entry name" value="CUTINASE 4"/>
    <property type="match status" value="1"/>
</dbReference>
<keyword evidence="1" id="KW-0378">Hydrolase</keyword>
<dbReference type="Gene3D" id="3.40.50.1820">
    <property type="entry name" value="alpha/beta hydrolase"/>
    <property type="match status" value="1"/>
</dbReference>
<gene>
    <name evidence="5" type="ORF">DSL72_005155</name>
</gene>
<evidence type="ECO:0000313" key="5">
    <source>
        <dbReference type="EMBL" id="QSZ33587.1"/>
    </source>
</evidence>
<feature type="region of interest" description="Disordered" evidence="3">
    <location>
        <begin position="243"/>
        <end position="364"/>
    </location>
</feature>
<feature type="compositionally biased region" description="Low complexity" evidence="3">
    <location>
        <begin position="243"/>
        <end position="305"/>
    </location>
</feature>
<evidence type="ECO:0000256" key="4">
    <source>
        <dbReference type="SAM" id="SignalP"/>
    </source>
</evidence>
<proteinExistence type="predicted"/>
<sequence length="483" mass="46004">MHSSSIVLGLGLTTLVSAASEYHPRADTGCVAAGAVHMIVARASTETPGEGIIGAVANMVKKSLPGSDSEAVEYPATLQSYMTSEAAGVKAMTKLVQDYAAKCPDSKIALMGYSQGANVAGDVMCGSSGMGSAMGWLGTSGAGSGTTQSSSAGLSADVAAKVVAVVLMGDPTHVPGASFNTGTSTKSGMFPRKNVANCPAAKMISYCDTGDTFCDSGASVAVHMSYVTKYGTAAAKFITDKVSGSSTSTSTSNGAAAKGDAAASGDDATTKGDTAASGDDATTKGDTAASGDDATAKGDTASTDDATTKKKTASTDDATTKGDTAATDASPLSSLGSLGSPDAGKGLGSLGSPDAGKGLGSLGSPDAGKGLGSLGSLGSPDAGKGLGSLGSLGSSGAGKGLGSLGSPGAGKGLGSLGSLGSSAAGKGLGSSGASPFGSLGSGMGFPGGLFGGGSTKARAAIRQRDVLSRDAVNAGGKNGVKLV</sequence>
<dbReference type="OrthoDB" id="6020543at2759"/>
<keyword evidence="4" id="KW-0732">Signal</keyword>
<dbReference type="SUPFAM" id="SSF53474">
    <property type="entry name" value="alpha/beta-Hydrolases"/>
    <property type="match status" value="1"/>
</dbReference>
<dbReference type="EMBL" id="CP063408">
    <property type="protein sequence ID" value="QSZ33587.1"/>
    <property type="molecule type" value="Genomic_DNA"/>
</dbReference>